<name>A0A832M285_9CYAN</name>
<evidence type="ECO:0008006" key="2">
    <source>
        <dbReference type="Google" id="ProtNLM"/>
    </source>
</evidence>
<organism evidence="1">
    <name type="scientific">Oscillatoriales cyanobacterium SpSt-402</name>
    <dbReference type="NCBI Taxonomy" id="2282168"/>
    <lineage>
        <taxon>Bacteria</taxon>
        <taxon>Bacillati</taxon>
        <taxon>Cyanobacteriota</taxon>
        <taxon>Cyanophyceae</taxon>
        <taxon>Oscillatoriophycideae</taxon>
        <taxon>Oscillatoriales</taxon>
    </lineage>
</organism>
<sequence>MSKPEEWYVIKLTSGQCAVLSTSQIQANNLEDPIALNAKRWGPFDSQADAIAHRVGLIRAGKCTPA</sequence>
<reference evidence="1" key="1">
    <citation type="journal article" date="2020" name="mSystems">
        <title>Genome- and Community-Level Interaction Insights into Carbon Utilization and Element Cycling Functions of Hydrothermarchaeota in Hydrothermal Sediment.</title>
        <authorList>
            <person name="Zhou Z."/>
            <person name="Liu Y."/>
            <person name="Xu W."/>
            <person name="Pan J."/>
            <person name="Luo Z.H."/>
            <person name="Li M."/>
        </authorList>
    </citation>
    <scope>NUCLEOTIDE SEQUENCE [LARGE SCALE GENOMIC DNA]</scope>
    <source>
        <strain evidence="1">SpSt-402</strain>
    </source>
</reference>
<dbReference type="AlphaFoldDB" id="A0A832M285"/>
<evidence type="ECO:0000313" key="1">
    <source>
        <dbReference type="EMBL" id="HGW93918.1"/>
    </source>
</evidence>
<proteinExistence type="predicted"/>
<protein>
    <recommendedName>
        <fullName evidence="2">DDE transposase family protein</fullName>
    </recommendedName>
</protein>
<comment type="caution">
    <text evidence="1">The sequence shown here is derived from an EMBL/GenBank/DDBJ whole genome shotgun (WGS) entry which is preliminary data.</text>
</comment>
<dbReference type="EMBL" id="DSRD01000419">
    <property type="protein sequence ID" value="HGW93918.1"/>
    <property type="molecule type" value="Genomic_DNA"/>
</dbReference>
<accession>A0A832M285</accession>
<gene>
    <name evidence="1" type="ORF">ENR47_06510</name>
</gene>